<name>A0AAP5AH78_9GAMM</name>
<accession>A0AAP5AH78</accession>
<sequence>MISTSRSGFIVTSRLRQNRSFHQALLCQSCHPGFSQKCLDTEMLDDPPSRRTQWQTGRAWKGVSTAPSPEWGAHLWISLFGTRIAAHGYTSRDQHPAESSGLTVRSTSRFSPSRAIADASFCGAQCGVVWHLALAHRGSRSRTAFFRGGAHGESRPASRPRTAVKALSPCRASGKRPGELSLLRSCLCRMRVGHPDARRLSLRSIADMQRLCARRLRWP</sequence>
<dbReference type="AlphaFoldDB" id="A0AAP5AH78"/>
<evidence type="ECO:0000313" key="2">
    <source>
        <dbReference type="Proteomes" id="UP001226084"/>
    </source>
</evidence>
<dbReference type="EMBL" id="JAUTAS010000001">
    <property type="protein sequence ID" value="MDQ1107488.1"/>
    <property type="molecule type" value="Genomic_DNA"/>
</dbReference>
<proteinExistence type="predicted"/>
<evidence type="ECO:0000313" key="1">
    <source>
        <dbReference type="EMBL" id="MDQ1107488.1"/>
    </source>
</evidence>
<reference evidence="1" key="1">
    <citation type="submission" date="2023-07" db="EMBL/GenBank/DDBJ databases">
        <title>Functional and genomic diversity of the sorghum phyllosphere microbiome.</title>
        <authorList>
            <person name="Shade A."/>
        </authorList>
    </citation>
    <scope>NUCLEOTIDE SEQUENCE</scope>
    <source>
        <strain evidence="1">SORGH_AS_0457</strain>
    </source>
</reference>
<dbReference type="Proteomes" id="UP001226084">
    <property type="component" value="Unassembled WGS sequence"/>
</dbReference>
<protein>
    <submittedName>
        <fullName evidence="1">Uncharacterized protein</fullName>
    </submittedName>
</protein>
<gene>
    <name evidence="1" type="ORF">QE424_000647</name>
</gene>
<comment type="caution">
    <text evidence="1">The sequence shown here is derived from an EMBL/GenBank/DDBJ whole genome shotgun (WGS) entry which is preliminary data.</text>
</comment>
<organism evidence="1 2">
    <name type="scientific">Stenotrophomonas rhizophila</name>
    <dbReference type="NCBI Taxonomy" id="216778"/>
    <lineage>
        <taxon>Bacteria</taxon>
        <taxon>Pseudomonadati</taxon>
        <taxon>Pseudomonadota</taxon>
        <taxon>Gammaproteobacteria</taxon>
        <taxon>Lysobacterales</taxon>
        <taxon>Lysobacteraceae</taxon>
        <taxon>Stenotrophomonas</taxon>
    </lineage>
</organism>